<dbReference type="InterPro" id="IPR025870">
    <property type="entry name" value="Glyoxalase-like_dom"/>
</dbReference>
<dbReference type="AlphaFoldDB" id="A0A5S9PJ46"/>
<dbReference type="PROSITE" id="PS51819">
    <property type="entry name" value="VOC"/>
    <property type="match status" value="1"/>
</dbReference>
<evidence type="ECO:0000259" key="1">
    <source>
        <dbReference type="PROSITE" id="PS51819"/>
    </source>
</evidence>
<proteinExistence type="predicted"/>
<dbReference type="InterPro" id="IPR037523">
    <property type="entry name" value="VOC_core"/>
</dbReference>
<dbReference type="Proteomes" id="UP000435877">
    <property type="component" value="Unassembled WGS sequence"/>
</dbReference>
<dbReference type="EMBL" id="CACSIM010000003">
    <property type="protein sequence ID" value="CAA0104070.1"/>
    <property type="molecule type" value="Genomic_DNA"/>
</dbReference>
<accession>A0A5S9PJ46</accession>
<dbReference type="InterPro" id="IPR029068">
    <property type="entry name" value="Glyas_Bleomycin-R_OHBP_Dase"/>
</dbReference>
<dbReference type="Proteomes" id="UP000439591">
    <property type="component" value="Unassembled WGS sequence"/>
</dbReference>
<keyword evidence="4" id="KW-1185">Reference proteome</keyword>
<reference evidence="4 5" key="1">
    <citation type="submission" date="2019-11" db="EMBL/GenBank/DDBJ databases">
        <authorList>
            <person name="Holert J."/>
        </authorList>
    </citation>
    <scope>NUCLEOTIDE SEQUENCE [LARGE SCALE GENOMIC DNA]</scope>
    <source>
        <strain evidence="2">BC3_2A</strain>
        <strain evidence="3">SB11_1A</strain>
    </source>
</reference>
<gene>
    <name evidence="3" type="ORF">IHBHHGIJ_02722</name>
    <name evidence="2" type="ORF">KFEGEMFD_02094</name>
</gene>
<sequence>MKIAPLIVVQDVEKASSFYQAVLGLRSGHGGKEYEMLMYQDKLVLQLHKPDVHEHPAMWQANMSNGNGVILWFSCDNFEQTLINIRQSAAVIVADPHINPNANQHEIWFKDQDGYLIVVSQPVVKSA</sequence>
<protein>
    <recommendedName>
        <fullName evidence="1">VOC domain-containing protein</fullName>
    </recommendedName>
</protein>
<dbReference type="SUPFAM" id="SSF54593">
    <property type="entry name" value="Glyoxalase/Bleomycin resistance protein/Dihydroxybiphenyl dioxygenase"/>
    <property type="match status" value="1"/>
</dbReference>
<evidence type="ECO:0000313" key="5">
    <source>
        <dbReference type="Proteomes" id="UP000439591"/>
    </source>
</evidence>
<dbReference type="Gene3D" id="3.10.180.10">
    <property type="entry name" value="2,3-Dihydroxybiphenyl 1,2-Dioxygenase, domain 1"/>
    <property type="match status" value="1"/>
</dbReference>
<dbReference type="RefSeq" id="WP_159269436.1">
    <property type="nucleotide sequence ID" value="NZ_CACSIK010000002.1"/>
</dbReference>
<feature type="domain" description="VOC" evidence="1">
    <location>
        <begin position="1"/>
        <end position="122"/>
    </location>
</feature>
<dbReference type="Pfam" id="PF12681">
    <property type="entry name" value="Glyoxalase_2"/>
    <property type="match status" value="1"/>
</dbReference>
<evidence type="ECO:0000313" key="4">
    <source>
        <dbReference type="Proteomes" id="UP000435877"/>
    </source>
</evidence>
<evidence type="ECO:0000313" key="3">
    <source>
        <dbReference type="EMBL" id="CAA0104252.1"/>
    </source>
</evidence>
<name>A0A5S9PJ46_9GAMM</name>
<dbReference type="OrthoDB" id="9793039at2"/>
<organism evidence="3 4">
    <name type="scientific">Zhongshania aliphaticivorans</name>
    <dbReference type="NCBI Taxonomy" id="1470434"/>
    <lineage>
        <taxon>Bacteria</taxon>
        <taxon>Pseudomonadati</taxon>
        <taxon>Pseudomonadota</taxon>
        <taxon>Gammaproteobacteria</taxon>
        <taxon>Cellvibrionales</taxon>
        <taxon>Spongiibacteraceae</taxon>
        <taxon>Zhongshania</taxon>
    </lineage>
</organism>
<dbReference type="EMBL" id="CACSIK010000002">
    <property type="protein sequence ID" value="CAA0104252.1"/>
    <property type="molecule type" value="Genomic_DNA"/>
</dbReference>
<evidence type="ECO:0000313" key="2">
    <source>
        <dbReference type="EMBL" id="CAA0104070.1"/>
    </source>
</evidence>